<dbReference type="Pfam" id="PF20422">
    <property type="entry name" value="DHR-2_Lobe_B"/>
    <property type="match status" value="1"/>
</dbReference>
<dbReference type="InterPro" id="IPR016024">
    <property type="entry name" value="ARM-type_fold"/>
</dbReference>
<dbReference type="OrthoDB" id="47328at2759"/>
<feature type="compositionally biased region" description="Polar residues" evidence="4">
    <location>
        <begin position="1489"/>
        <end position="1501"/>
    </location>
</feature>
<dbReference type="PROSITE" id="PS51651">
    <property type="entry name" value="DOCKER"/>
    <property type="match status" value="1"/>
</dbReference>
<protein>
    <recommendedName>
        <fullName evidence="9">C2 DOCK-type domain-containing protein</fullName>
    </recommendedName>
</protein>
<feature type="compositionally biased region" description="Polar residues" evidence="4">
    <location>
        <begin position="210"/>
        <end position="226"/>
    </location>
</feature>
<evidence type="ECO:0008006" key="9">
    <source>
        <dbReference type="Google" id="ProtNLM"/>
    </source>
</evidence>
<dbReference type="InterPro" id="IPR046770">
    <property type="entry name" value="DOCKER_Lobe_B"/>
</dbReference>
<dbReference type="OMA" id="FPHQFND"/>
<feature type="region of interest" description="Disordered" evidence="4">
    <location>
        <begin position="1476"/>
        <end position="1504"/>
    </location>
</feature>
<gene>
    <name evidence="7" type="ORF">NLS_LOCUS3287</name>
</gene>
<dbReference type="Pfam" id="PF06920">
    <property type="entry name" value="DHR-2_Lobe_A"/>
    <property type="match status" value="1"/>
</dbReference>
<keyword evidence="8" id="KW-1185">Reference proteome</keyword>
<dbReference type="PROSITE" id="PS51650">
    <property type="entry name" value="C2_DOCK"/>
    <property type="match status" value="1"/>
</dbReference>
<dbReference type="Gene3D" id="1.20.58.740">
    <property type="match status" value="1"/>
</dbReference>
<dbReference type="PANTHER" id="PTHR23317">
    <property type="entry name" value="DEDICATOR OF CYTOKINESIS DOCK"/>
    <property type="match status" value="1"/>
</dbReference>
<dbReference type="InterPro" id="IPR043162">
    <property type="entry name" value="DOCK_C_lobe_C"/>
</dbReference>
<name>A0A3P6T6U9_LITSI</name>
<dbReference type="InterPro" id="IPR026791">
    <property type="entry name" value="DOCK"/>
</dbReference>
<dbReference type="STRING" id="42156.A0A3P6T6U9"/>
<keyword evidence="2" id="KW-0344">Guanine-nucleotide releasing factor</keyword>
<evidence type="ECO:0000256" key="3">
    <source>
        <dbReference type="PROSITE-ProRule" id="PRU00983"/>
    </source>
</evidence>
<dbReference type="InterPro" id="IPR027007">
    <property type="entry name" value="C2_DOCK-type_domain"/>
</dbReference>
<dbReference type="InterPro" id="IPR027357">
    <property type="entry name" value="DOCKER_dom"/>
</dbReference>
<accession>A0A3P6T6U9</accession>
<dbReference type="InterPro" id="IPR046773">
    <property type="entry name" value="DOCKER_Lobe_C"/>
</dbReference>
<proteinExistence type="inferred from homology"/>
<dbReference type="InterPro" id="IPR021816">
    <property type="entry name" value="DOCK_C/D_N"/>
</dbReference>
<evidence type="ECO:0000313" key="7">
    <source>
        <dbReference type="EMBL" id="VDK76485.1"/>
    </source>
</evidence>
<evidence type="ECO:0000313" key="8">
    <source>
        <dbReference type="Proteomes" id="UP000277928"/>
    </source>
</evidence>
<dbReference type="Pfam" id="PF14429">
    <property type="entry name" value="DOCK-C2"/>
    <property type="match status" value="1"/>
</dbReference>
<dbReference type="PANTHER" id="PTHR23317:SF76">
    <property type="entry name" value="LD20667P"/>
    <property type="match status" value="1"/>
</dbReference>
<dbReference type="CDD" id="cd11695">
    <property type="entry name" value="DHR2_DOCK_C"/>
    <property type="match status" value="1"/>
</dbReference>
<evidence type="ECO:0000256" key="1">
    <source>
        <dbReference type="ARBA" id="ARBA00022553"/>
    </source>
</evidence>
<dbReference type="Proteomes" id="UP000277928">
    <property type="component" value="Unassembled WGS sequence"/>
</dbReference>
<reference evidence="7 8" key="1">
    <citation type="submission" date="2018-08" db="EMBL/GenBank/DDBJ databases">
        <authorList>
            <person name="Laetsch R D."/>
            <person name="Stevens L."/>
            <person name="Kumar S."/>
            <person name="Blaxter L. M."/>
        </authorList>
    </citation>
    <scope>NUCLEOTIDE SEQUENCE [LARGE SCALE GENOMIC DNA]</scope>
</reference>
<dbReference type="InterPro" id="IPR043161">
    <property type="entry name" value="DOCK_C_lobe_A"/>
</dbReference>
<dbReference type="FunFam" id="1.20.58.740:FF:000002">
    <property type="entry name" value="Dedicator of cytokinesis protein 7"/>
    <property type="match status" value="1"/>
</dbReference>
<evidence type="ECO:0000256" key="4">
    <source>
        <dbReference type="SAM" id="MobiDB-lite"/>
    </source>
</evidence>
<evidence type="ECO:0000259" key="5">
    <source>
        <dbReference type="PROSITE" id="PS51650"/>
    </source>
</evidence>
<dbReference type="Gene3D" id="1.25.40.410">
    <property type="match status" value="1"/>
</dbReference>
<dbReference type="Pfam" id="PF11878">
    <property type="entry name" value="DOCK_C-D_N"/>
    <property type="match status" value="1"/>
</dbReference>
<dbReference type="GO" id="GO:0005085">
    <property type="term" value="F:guanyl-nucleotide exchange factor activity"/>
    <property type="evidence" value="ECO:0007669"/>
    <property type="project" value="UniProtKB-KW"/>
</dbReference>
<dbReference type="FunFam" id="1.25.40.410:FF:000002">
    <property type="entry name" value="Dedicator of cytokinesis protein 7"/>
    <property type="match status" value="1"/>
</dbReference>
<dbReference type="Gene3D" id="2.60.40.150">
    <property type="entry name" value="C2 domain"/>
    <property type="match status" value="1"/>
</dbReference>
<evidence type="ECO:0000259" key="6">
    <source>
        <dbReference type="PROSITE" id="PS51651"/>
    </source>
</evidence>
<dbReference type="InterPro" id="IPR046769">
    <property type="entry name" value="DOCKER_Lobe_A"/>
</dbReference>
<organism evidence="7 8">
    <name type="scientific">Litomosoides sigmodontis</name>
    <name type="common">Filarial nematode worm</name>
    <dbReference type="NCBI Taxonomy" id="42156"/>
    <lineage>
        <taxon>Eukaryota</taxon>
        <taxon>Metazoa</taxon>
        <taxon>Ecdysozoa</taxon>
        <taxon>Nematoda</taxon>
        <taxon>Chromadorea</taxon>
        <taxon>Rhabditida</taxon>
        <taxon>Spirurina</taxon>
        <taxon>Spiruromorpha</taxon>
        <taxon>Filarioidea</taxon>
        <taxon>Onchocercidae</taxon>
        <taxon>Litomosoides</taxon>
    </lineage>
</organism>
<dbReference type="Pfam" id="PF20421">
    <property type="entry name" value="DHR-2_Lobe_C"/>
    <property type="match status" value="1"/>
</dbReference>
<dbReference type="InterPro" id="IPR037808">
    <property type="entry name" value="C2_Dock-C"/>
</dbReference>
<sequence length="2239" mass="251326">MSSQGACGQRAFALKRNKMTAADVRRHVMTGSLLMHPQNVMEMDAADSGSQAASFCRIIIKFLINLIEIVEPLDVEDILSQRKNNSSPHEHISSNNNLRRVIEFPVDDIEVRLVQRDQLTVESPVPSKFSGVDPLVKDIMQTYNDNFSLVQRKYFQYSSGEAYVRLLMERPIIAQTTAKQIFEVDLDRPIGRSVSTSGEDQIAKRDSFGSHYSSDSMCTTGSSPGGTNRDDTSLRAPHKLRFSASDPIVPGVVQRISNSQLDQINEARRRTHRQSALINLLPPQPEADIIERRSIAPFPVEHTGQKLFVKVLQISENFYFDLNSESFRAMISQHVDCVDEASKCTQAVFSISQPLNDIFIVIKLEKVLQPCEIADACEPYLKEDKNKERLVQTAQQYCERLGAFRMPFGWFAIDLSQILNGPHRPDKTEALMAMIPSSVAAQDVRPASPTTVFDVESIISMGEFVLSLKDRISNSTSGTFRRVGSGTSSGSVFVGAQQPQKSRTPLQKRKLFAGIYSTTSQNGTAAVGLGLETDSLLKDGGSPLTSLNSLQPLIISLNSFFRQEAERLADDDLFKMLADCRKGGSKLAKLKTFPVIFKMELSDSFIFRLTPELLRAHPFVPGNPADIIKEIVEFPSKGIYAVNAIYRNLLYIYPHSVNLSGRSGPSRNIAVRVELMNAQEKPVYAVFGKSSGPNITFSANTAVSYHNKTPSFYDEIKINLPIDLNDGHHILFTFFHITCKPNKVGDEVKIPIGYAWIPLLKGGRLQTGEFTLPIALEQLPQSYGYLAPDVNLPNIRWLEGHKPLFDVKLEAVTTVHTQDFHLDKFLLAYQSLSVNDKKNPPVSEDDLKDAIRSVIKARPEPMVAFLYVILDKLLALIANPPYTVSVSVVCFEVLGQLVKICTILLNNFRDAHGRSSLLTTYIHYHKVALKGLLSAFEILLVQPNNGKNEQKSEGTLRMPTSPESKRLLDIIREFERTNYMKASVEGDCEPKASKKVYFVHVGLFQVMHEELALQWVISGGAAREMAFLNSWFFLELMVKSMAEHLSVSNRLYLPRRLRFSEAFIQDLNALSQAIVGEVIHRTAKDPRQSQSISTSWAYFLRDCFSLMDRTFVMTLIREFNREIAVKIGSCTELCIFTTLMLIKLDFLRIIASHEHFIVLNLPFGSGNIQGMSTSHSGGSFHSAASTFSSSSEGSVNLSVSLHHSSQQSSSPGNLSLSSRSSNQANELHGAVGSAELTAEFRSRHFLIGLVLTDLASVLDTSNTLLHSRAISLIRNLLSSHELDSRLLDNTLKARVASLYLPIIGIVLDASSQLHDPYSKSISKSSLNCSYAMETDNAPFISDKVMLAIGGMNFSPPCSPRTERKHIGLIRPSLSLENTRQLLACFCWTLKNMEQSSLRQWIRDLSSNRISQFLDVLQLAISCFEFRSSFFCPNQDTSEVGEDVRDKRINIEGSSIKELSRKKSRIAVDLESGVRWRKETKDSQGKGSRKSYNGSSGGQSSDGPIPNDDVTLEATLCAEIPLIVLDTLELIIRVVSVLGSDYLFYVLPSVLKVLMHILSCNQSVQTLENVFASQRAIVAKYPDLLFEQETEQCGELCLHLLKHCASRLPAIRSQVLLKFWKSIKYSNRVHTEPLKLTFLLMLTSNKIYGAAASLYLLMRQSFESGASFSKVKMQITMSLSTLVSTGTKHGDWINEDCLRHSLKTVLTYSETDASIDSQLRNTTFSEQVKDLVFNLHMILSDTVKMKEYTNDFEMLIDLMYRVAKGYQNNPDLRLTWLINMANKHSARNNAAEAAQCMLHASALAAEYISMREYNVYIPKGAAAFEAISDNILEESAVSDDVISPDEEGICESRHFTQNGLVHLVEKTAQFMEKAQMYETMVQLYKVIAPILEENRDYQRLAQVYGCLSQALSRIESTVPLIEDIADAWYSPLPSADKRCFGTYFRVGFYGSRFGDLDGVEFIYKEPAITKLSEISHRLDTFYTDCFGKGVVEVIKDSNSVDPNRLDSTKAYLQITYVEPYLENWERRRRPTHFERNHKLYRFVYATPFTKDGRAHGNLKDQYKRRTVLATQYCFPYVKTRLRVVSREQNILTPIEVAIEDVQKRTRELAAATAQDPPDAKMLQMVLQGCIGTTVNQGPIEVANVFLSNVILDERGKPMDKFQNKLRLCFKDFSKKCADALQKNKKLIQADQQAYQNELQKNYIEFTKRMAPIVGIRKNKCSEAHTLNSVHAAELGPVTAV</sequence>
<evidence type="ECO:0000256" key="2">
    <source>
        <dbReference type="ARBA" id="ARBA00022658"/>
    </source>
</evidence>
<dbReference type="EMBL" id="UYRX01000175">
    <property type="protein sequence ID" value="VDK76485.1"/>
    <property type="molecule type" value="Genomic_DNA"/>
</dbReference>
<dbReference type="CDD" id="cd08696">
    <property type="entry name" value="C2_Dock-C"/>
    <property type="match status" value="1"/>
</dbReference>
<keyword evidence="1" id="KW-0597">Phosphoprotein</keyword>
<dbReference type="SUPFAM" id="SSF48371">
    <property type="entry name" value="ARM repeat"/>
    <property type="match status" value="1"/>
</dbReference>
<feature type="domain" description="C2 DOCK-type" evidence="5">
    <location>
        <begin position="647"/>
        <end position="812"/>
    </location>
</feature>
<feature type="region of interest" description="Disordered" evidence="4">
    <location>
        <begin position="194"/>
        <end position="231"/>
    </location>
</feature>
<dbReference type="GO" id="GO:0007264">
    <property type="term" value="P:small GTPase-mediated signal transduction"/>
    <property type="evidence" value="ECO:0007669"/>
    <property type="project" value="InterPro"/>
</dbReference>
<dbReference type="InterPro" id="IPR035892">
    <property type="entry name" value="C2_domain_sf"/>
</dbReference>
<feature type="domain" description="DOCKER" evidence="6">
    <location>
        <begin position="1763"/>
        <end position="2217"/>
    </location>
</feature>
<comment type="similarity">
    <text evidence="3">Belongs to the DOCK family.</text>
</comment>